<evidence type="ECO:0000256" key="6">
    <source>
        <dbReference type="RuleBase" id="RU000416"/>
    </source>
</evidence>
<dbReference type="RefSeq" id="WP_234519062.1">
    <property type="nucleotide sequence ID" value="NZ_BAAAUF010000033.1"/>
</dbReference>
<dbReference type="InterPro" id="IPR018117">
    <property type="entry name" value="C5_DNA_meth_AS"/>
</dbReference>
<evidence type="ECO:0000256" key="3">
    <source>
        <dbReference type="ARBA" id="ARBA00022691"/>
    </source>
</evidence>
<evidence type="ECO:0000256" key="1">
    <source>
        <dbReference type="ARBA" id="ARBA00022603"/>
    </source>
</evidence>
<dbReference type="PROSITE" id="PS00095">
    <property type="entry name" value="C5_MTASE_2"/>
    <property type="match status" value="1"/>
</dbReference>
<dbReference type="Gene3D" id="3.40.50.150">
    <property type="entry name" value="Vaccinia Virus protein VP39"/>
    <property type="match status" value="1"/>
</dbReference>
<sequence length="405" mass="44303">MSKEVDESQKPLRVAGLFAGVGGLELGLEQAGLETALLCEVWPPAQAVLTKQFPNTPLEPDVQHLKGLPGDVDVVTAGFPCQDLSQAGRTAGIAGEQSGLVSHVFRLLGKHHPRWLVLENVRNMLFLDKGKAMHHLVQELEALGYAWAYRLVDSRFTGVPQRRQRVLFVASLTEDPRTVLFADDVGEPSGDELGTDAYGFYWTEGLTGLGWARDAVPTVKGGSALSIPSPPAIWIPSNPAGHRIVTPSITDAEQLQGFASDWTLTETTAGKKAGRDRWKLVGNAVTVGVSKWLGERLLEPGEFDEAEFDLLSTDARWPTAAWGSKGKRWRSYASMWPERREYTHLLDLVDRSGLAPLSHRAAAGFYSRTQRAKLKFDEAFLLDVKEHVELTDPSNVAAATSSSGR</sequence>
<evidence type="ECO:0000256" key="7">
    <source>
        <dbReference type="RuleBase" id="RU000417"/>
    </source>
</evidence>
<comment type="similarity">
    <text evidence="5 6">Belongs to the class I-like SAM-binding methyltransferase superfamily. C5-methyltransferase family.</text>
</comment>
<dbReference type="Pfam" id="PF00145">
    <property type="entry name" value="DNA_methylase"/>
    <property type="match status" value="1"/>
</dbReference>
<keyword evidence="3 5" id="KW-0949">S-adenosyl-L-methionine</keyword>
<dbReference type="EMBL" id="BAAAUF010000033">
    <property type="protein sequence ID" value="GAA3051849.1"/>
    <property type="molecule type" value="Genomic_DNA"/>
</dbReference>
<evidence type="ECO:0000256" key="2">
    <source>
        <dbReference type="ARBA" id="ARBA00022679"/>
    </source>
</evidence>
<protein>
    <recommendedName>
        <fullName evidence="7">Cytosine-specific methyltransferase</fullName>
        <ecNumber evidence="7">2.1.1.37</ecNumber>
    </recommendedName>
</protein>
<keyword evidence="4" id="KW-0680">Restriction system</keyword>
<dbReference type="GO" id="GO:0032259">
    <property type="term" value="P:methylation"/>
    <property type="evidence" value="ECO:0007669"/>
    <property type="project" value="UniProtKB-KW"/>
</dbReference>
<keyword evidence="1 5" id="KW-0489">Methyltransferase</keyword>
<dbReference type="EC" id="2.1.1.37" evidence="7"/>
<gene>
    <name evidence="8" type="ORF">GCM10010448_38750</name>
</gene>
<dbReference type="NCBIfam" id="TIGR00675">
    <property type="entry name" value="dcm"/>
    <property type="match status" value="1"/>
</dbReference>
<keyword evidence="2 5" id="KW-0808">Transferase</keyword>
<dbReference type="PRINTS" id="PR00105">
    <property type="entry name" value="C5METTRFRASE"/>
</dbReference>
<dbReference type="InterPro" id="IPR001525">
    <property type="entry name" value="C5_MeTfrase"/>
</dbReference>
<dbReference type="SUPFAM" id="SSF53335">
    <property type="entry name" value="S-adenosyl-L-methionine-dependent methyltransferases"/>
    <property type="match status" value="1"/>
</dbReference>
<dbReference type="Proteomes" id="UP001501532">
    <property type="component" value="Unassembled WGS sequence"/>
</dbReference>
<evidence type="ECO:0000313" key="9">
    <source>
        <dbReference type="Proteomes" id="UP001501532"/>
    </source>
</evidence>
<proteinExistence type="inferred from homology"/>
<keyword evidence="9" id="KW-1185">Reference proteome</keyword>
<reference evidence="9" key="1">
    <citation type="journal article" date="2019" name="Int. J. Syst. Evol. Microbiol.">
        <title>The Global Catalogue of Microorganisms (GCM) 10K type strain sequencing project: providing services to taxonomists for standard genome sequencing and annotation.</title>
        <authorList>
            <consortium name="The Broad Institute Genomics Platform"/>
            <consortium name="The Broad Institute Genome Sequencing Center for Infectious Disease"/>
            <person name="Wu L."/>
            <person name="Ma J."/>
        </authorList>
    </citation>
    <scope>NUCLEOTIDE SEQUENCE [LARGE SCALE GENOMIC DNA]</scope>
    <source>
        <strain evidence="9">JCM 9091</strain>
    </source>
</reference>
<dbReference type="GO" id="GO:0008168">
    <property type="term" value="F:methyltransferase activity"/>
    <property type="evidence" value="ECO:0007669"/>
    <property type="project" value="UniProtKB-KW"/>
</dbReference>
<dbReference type="InterPro" id="IPR029063">
    <property type="entry name" value="SAM-dependent_MTases_sf"/>
</dbReference>
<comment type="catalytic activity">
    <reaction evidence="7">
        <text>a 2'-deoxycytidine in DNA + S-adenosyl-L-methionine = a 5-methyl-2'-deoxycytidine in DNA + S-adenosyl-L-homocysteine + H(+)</text>
        <dbReference type="Rhea" id="RHEA:13681"/>
        <dbReference type="Rhea" id="RHEA-COMP:11369"/>
        <dbReference type="Rhea" id="RHEA-COMP:11370"/>
        <dbReference type="ChEBI" id="CHEBI:15378"/>
        <dbReference type="ChEBI" id="CHEBI:57856"/>
        <dbReference type="ChEBI" id="CHEBI:59789"/>
        <dbReference type="ChEBI" id="CHEBI:85452"/>
        <dbReference type="ChEBI" id="CHEBI:85454"/>
        <dbReference type="EC" id="2.1.1.37"/>
    </reaction>
</comment>
<accession>A0ABP6LMI5</accession>
<name>A0ABP6LMI5_9ACTN</name>
<organism evidence="8 9">
    <name type="scientific">Streptomyces glomeratus</name>
    <dbReference type="NCBI Taxonomy" id="284452"/>
    <lineage>
        <taxon>Bacteria</taxon>
        <taxon>Bacillati</taxon>
        <taxon>Actinomycetota</taxon>
        <taxon>Actinomycetes</taxon>
        <taxon>Kitasatosporales</taxon>
        <taxon>Streptomycetaceae</taxon>
        <taxon>Streptomyces</taxon>
    </lineage>
</organism>
<dbReference type="PANTHER" id="PTHR10629">
    <property type="entry name" value="CYTOSINE-SPECIFIC METHYLTRANSFERASE"/>
    <property type="match status" value="1"/>
</dbReference>
<dbReference type="PROSITE" id="PS00094">
    <property type="entry name" value="C5_MTASE_1"/>
    <property type="match status" value="1"/>
</dbReference>
<dbReference type="PANTHER" id="PTHR10629:SF50">
    <property type="entry name" value="DNA (CYTOSINE-5)-METHYLTRANSFERASE CMT3"/>
    <property type="match status" value="1"/>
</dbReference>
<comment type="caution">
    <text evidence="8">The sequence shown here is derived from an EMBL/GenBank/DDBJ whole genome shotgun (WGS) entry which is preliminary data.</text>
</comment>
<dbReference type="InterPro" id="IPR031303">
    <property type="entry name" value="C5_meth_CS"/>
</dbReference>
<feature type="active site" evidence="5">
    <location>
        <position position="81"/>
    </location>
</feature>
<evidence type="ECO:0000313" key="8">
    <source>
        <dbReference type="EMBL" id="GAA3051849.1"/>
    </source>
</evidence>
<evidence type="ECO:0000256" key="5">
    <source>
        <dbReference type="PROSITE-ProRule" id="PRU01016"/>
    </source>
</evidence>
<dbReference type="PROSITE" id="PS51679">
    <property type="entry name" value="SAM_MT_C5"/>
    <property type="match status" value="1"/>
</dbReference>
<dbReference type="InterPro" id="IPR050390">
    <property type="entry name" value="C5-Methyltransferase"/>
</dbReference>
<evidence type="ECO:0000256" key="4">
    <source>
        <dbReference type="ARBA" id="ARBA00022747"/>
    </source>
</evidence>